<reference evidence="6" key="1">
    <citation type="submission" date="2022-07" db="EMBL/GenBank/DDBJ databases">
        <title>Phylogenomic reconstructions and comparative analyses of Kickxellomycotina fungi.</title>
        <authorList>
            <person name="Reynolds N.K."/>
            <person name="Stajich J.E."/>
            <person name="Barry K."/>
            <person name="Grigoriev I.V."/>
            <person name="Crous P."/>
            <person name="Smith M.E."/>
        </authorList>
    </citation>
    <scope>NUCLEOTIDE SEQUENCE</scope>
    <source>
        <strain evidence="6">NRRL 1565</strain>
    </source>
</reference>
<feature type="region of interest" description="Disordered" evidence="4">
    <location>
        <begin position="420"/>
        <end position="451"/>
    </location>
</feature>
<evidence type="ECO:0000259" key="5">
    <source>
        <dbReference type="PROSITE" id="PS50275"/>
    </source>
</evidence>
<evidence type="ECO:0000256" key="4">
    <source>
        <dbReference type="SAM" id="MobiDB-lite"/>
    </source>
</evidence>
<feature type="non-terminal residue" evidence="6">
    <location>
        <position position="1"/>
    </location>
</feature>
<evidence type="ECO:0000313" key="7">
    <source>
        <dbReference type="Proteomes" id="UP001140094"/>
    </source>
</evidence>
<evidence type="ECO:0000313" key="6">
    <source>
        <dbReference type="EMBL" id="KAJ2794610.1"/>
    </source>
</evidence>
<evidence type="ECO:0000256" key="1">
    <source>
        <dbReference type="ARBA" id="ARBA00004308"/>
    </source>
</evidence>
<dbReference type="PANTHER" id="PTHR45738:SF5">
    <property type="entry name" value="POLYPHOSPHOINOSITIDE PHOSPHATASE"/>
    <property type="match status" value="1"/>
</dbReference>
<feature type="compositionally biased region" description="Polar residues" evidence="4">
    <location>
        <begin position="200"/>
        <end position="209"/>
    </location>
</feature>
<dbReference type="AlphaFoldDB" id="A0A9W8HWG4"/>
<evidence type="ECO:0000256" key="2">
    <source>
        <dbReference type="ARBA" id="ARBA00022801"/>
    </source>
</evidence>
<dbReference type="GO" id="GO:0046856">
    <property type="term" value="P:phosphatidylinositol dephosphorylation"/>
    <property type="evidence" value="ECO:0007669"/>
    <property type="project" value="InterPro"/>
</dbReference>
<proteinExistence type="predicted"/>
<feature type="domain" description="SAC" evidence="5">
    <location>
        <begin position="1"/>
        <end position="69"/>
    </location>
</feature>
<dbReference type="GO" id="GO:0043813">
    <property type="term" value="F:phosphatidylinositol-3,5-bisphosphate 5-phosphatase activity"/>
    <property type="evidence" value="ECO:0007669"/>
    <property type="project" value="InterPro"/>
</dbReference>
<comment type="subcellular location">
    <subcellularLocation>
        <location evidence="1">Endomembrane system</location>
    </subcellularLocation>
</comment>
<protein>
    <submittedName>
        <fullName evidence="6">Phosphatidylinositol-3,5-bisphosphate 5-phosphatase</fullName>
    </submittedName>
</protein>
<feature type="region of interest" description="Disordered" evidence="4">
    <location>
        <begin position="465"/>
        <end position="511"/>
    </location>
</feature>
<dbReference type="InterPro" id="IPR002013">
    <property type="entry name" value="SAC_dom"/>
</dbReference>
<feature type="compositionally biased region" description="Low complexity" evidence="4">
    <location>
        <begin position="472"/>
        <end position="511"/>
    </location>
</feature>
<feature type="region of interest" description="Disordered" evidence="4">
    <location>
        <begin position="262"/>
        <end position="284"/>
    </location>
</feature>
<dbReference type="PANTHER" id="PTHR45738">
    <property type="entry name" value="POLYPHOSPHOINOSITIDE PHOSPHATASE"/>
    <property type="match status" value="1"/>
</dbReference>
<dbReference type="OrthoDB" id="405996at2759"/>
<gene>
    <name evidence="6" type="primary">FIG4_2</name>
    <name evidence="6" type="ORF">H4R20_006166</name>
</gene>
<dbReference type="InterPro" id="IPR043573">
    <property type="entry name" value="Fig4-like"/>
</dbReference>
<organism evidence="6 7">
    <name type="scientific">Coemansia guatemalensis</name>
    <dbReference type="NCBI Taxonomy" id="2761395"/>
    <lineage>
        <taxon>Eukaryota</taxon>
        <taxon>Fungi</taxon>
        <taxon>Fungi incertae sedis</taxon>
        <taxon>Zoopagomycota</taxon>
        <taxon>Kickxellomycotina</taxon>
        <taxon>Kickxellomycetes</taxon>
        <taxon>Kickxellales</taxon>
        <taxon>Kickxellaceae</taxon>
        <taxon>Coemansia</taxon>
    </lineage>
</organism>
<dbReference type="PROSITE" id="PS50275">
    <property type="entry name" value="SAC"/>
    <property type="match status" value="1"/>
</dbReference>
<accession>A0A9W8HWG4</accession>
<keyword evidence="3" id="KW-0472">Membrane</keyword>
<name>A0A9W8HWG4_9FUNG</name>
<dbReference type="EMBL" id="JANBUO010002475">
    <property type="protein sequence ID" value="KAJ2794610.1"/>
    <property type="molecule type" value="Genomic_DNA"/>
</dbReference>
<evidence type="ECO:0000256" key="3">
    <source>
        <dbReference type="ARBA" id="ARBA00023136"/>
    </source>
</evidence>
<keyword evidence="2" id="KW-0378">Hydrolase</keyword>
<dbReference type="Proteomes" id="UP001140094">
    <property type="component" value="Unassembled WGS sequence"/>
</dbReference>
<dbReference type="GO" id="GO:0012505">
    <property type="term" value="C:endomembrane system"/>
    <property type="evidence" value="ECO:0007669"/>
    <property type="project" value="UniProtKB-SubCell"/>
</dbReference>
<keyword evidence="7" id="KW-1185">Reference proteome</keyword>
<feature type="region of interest" description="Disordered" evidence="4">
    <location>
        <begin position="175"/>
        <end position="224"/>
    </location>
</feature>
<sequence length="620" mass="68502">TGIVRSNCIDCLDRTNAAQSIVGKVALAHQLFELGQIDEPYLSFNTDAAMIIEEMYHDLGNTIALQYGGSHLVNTVQTYRRSTNWRSHSRDIVESLRRYYSNSLLDMERQEAITFFVEKSIFPECNSTAQSVEDGKQAALDSISIGRVVSRPNQVGKPMSTQWWTTLGDYGSVVDSSSAADSSNTESPRAGSDLDDASKAPTSRETSADSNSSNNVSVPRESETAAEKAADGYWNEYYRPHQYTSFDELFVGSLNSSASLHPSADIQNIPSPFADRGGKGRRATSTRARYIQREPKWLKSESDEYANPTLASRQEIYERLSAKTIAPQTLLPMSIGGWMTDGITAPLQEPRVCQSELEEYEKYVHQFDDLKKWIVPPSTLLYSDYLKSREATRSFAESAETAQYFAPAPHNLRIDTSAESLYGPEDGQQSRRSQTPIPGEASFPRRAPHSALPARSHRLRRLLGPQSLLSPTGGRQQSRQRSSTSSDRGSLWGLWSQSSSVDQQQQQQQQDEYGLEKIATVSHLPLSTGSSQFPRSPLGLLSARSGFSNHDRSRSLDFSSIGSTNTPSPLAHPAPPIHTATSPAAAANDGVVLEPRVTEADLNIYQNYIKMRKAMSSLHS</sequence>
<comment type="caution">
    <text evidence="6">The sequence shown here is derived from an EMBL/GenBank/DDBJ whole genome shotgun (WGS) entry which is preliminary data.</text>
</comment>